<evidence type="ECO:0000313" key="2">
    <source>
        <dbReference type="Proteomes" id="UP000027770"/>
    </source>
</evidence>
<sequence length="219" mass="25413">MEIYRYTLEFMEEVFFSSQEVDILFSTKPYIGNYALAYAMGWCKSKYNQNYISYEEDFKLLNKEGIYITPAYVDDPKYTIFTFNALSDSYYHKMERAKANYPQMGKIKALSSGNKAEGLIFSKDELKKVSYIRLGKFMGKVKVTYEECNFEIINDLKECYGLINSLDLSESFDAKSFELINMQPLSLFKNLKGKGEMYSIRTSHGEIFYPSKINFGGSI</sequence>
<accession>A0AA40IVR1</accession>
<gene>
    <name evidence="1" type="ORF">Z959_06060</name>
</gene>
<dbReference type="RefSeq" id="WP_039217387.1">
    <property type="nucleotide sequence ID" value="NZ_JENW01000021.1"/>
</dbReference>
<dbReference type="Proteomes" id="UP000027770">
    <property type="component" value="Unassembled WGS sequence"/>
</dbReference>
<proteinExistence type="predicted"/>
<evidence type="ECO:0000313" key="1">
    <source>
        <dbReference type="EMBL" id="KEI17805.1"/>
    </source>
</evidence>
<comment type="caution">
    <text evidence="1">The sequence shown here is derived from an EMBL/GenBank/DDBJ whole genome shotgun (WGS) entry which is preliminary data.</text>
</comment>
<dbReference type="AlphaFoldDB" id="A0AA40IVR1"/>
<dbReference type="InterPro" id="IPR017576">
    <property type="entry name" value="CRISPR-assoc_prot_Csc1"/>
</dbReference>
<dbReference type="NCBIfam" id="TIGR03159">
    <property type="entry name" value="cas_Csc1"/>
    <property type="match status" value="1"/>
</dbReference>
<reference evidence="1 2" key="1">
    <citation type="submission" date="2014-02" db="EMBL/GenBank/DDBJ databases">
        <title>Plasmidome dynamics in the species complex Clostridium novyi sensu lato converts strains of independent lineages into distinctly different pathogens.</title>
        <authorList>
            <person name="Skarin H."/>
            <person name="Segerman B."/>
        </authorList>
    </citation>
    <scope>NUCLEOTIDE SEQUENCE [LARGE SCALE GENOMIC DNA]</scope>
    <source>
        <strain evidence="1 2">ATCC 27606</strain>
    </source>
</reference>
<organism evidence="1 2">
    <name type="scientific">Clostridium novyi B str. ATCC 27606</name>
    <dbReference type="NCBI Taxonomy" id="1443123"/>
    <lineage>
        <taxon>Bacteria</taxon>
        <taxon>Bacillati</taxon>
        <taxon>Bacillota</taxon>
        <taxon>Clostridia</taxon>
        <taxon>Eubacteriales</taxon>
        <taxon>Clostridiaceae</taxon>
        <taxon>Clostridium</taxon>
    </lineage>
</organism>
<keyword evidence="2" id="KW-1185">Reference proteome</keyword>
<dbReference type="Pfam" id="PF26241">
    <property type="entry name" value="Cas_Csc1"/>
    <property type="match status" value="1"/>
</dbReference>
<name>A0AA40IVR1_CLONO</name>
<dbReference type="EMBL" id="JENW01000021">
    <property type="protein sequence ID" value="KEI17805.1"/>
    <property type="molecule type" value="Genomic_DNA"/>
</dbReference>
<protein>
    <recommendedName>
        <fullName evidence="3">CRISPR-associated protein Csc1</fullName>
    </recommendedName>
</protein>
<evidence type="ECO:0008006" key="3">
    <source>
        <dbReference type="Google" id="ProtNLM"/>
    </source>
</evidence>